<evidence type="ECO:0000313" key="3">
    <source>
        <dbReference type="Proteomes" id="UP000053105"/>
    </source>
</evidence>
<evidence type="ECO:0000313" key="2">
    <source>
        <dbReference type="EMBL" id="KOX70103.1"/>
    </source>
</evidence>
<evidence type="ECO:0000256" key="1">
    <source>
        <dbReference type="SAM" id="MobiDB-lite"/>
    </source>
</evidence>
<gene>
    <name evidence="2" type="ORF">WN51_04843</name>
</gene>
<sequence length="89" mass="9942">MDAQFHGKGGRVGRVLRKSLGRRIVRSEANCRAGYGEARTNGKKKKEKRKKKKGRKRGRKGGKDLAIVFEVGERSRECLSSGSRSVLKI</sequence>
<feature type="region of interest" description="Disordered" evidence="1">
    <location>
        <begin position="35"/>
        <end position="63"/>
    </location>
</feature>
<reference evidence="2 3" key="1">
    <citation type="submission" date="2015-07" db="EMBL/GenBank/DDBJ databases">
        <title>The genome of Melipona quadrifasciata.</title>
        <authorList>
            <person name="Pan H."/>
            <person name="Kapheim K."/>
        </authorList>
    </citation>
    <scope>NUCLEOTIDE SEQUENCE [LARGE SCALE GENOMIC DNA]</scope>
    <source>
        <strain evidence="2">0111107301</strain>
        <tissue evidence="2">Whole body</tissue>
    </source>
</reference>
<name>A0A0M8ZUW5_9HYME</name>
<protein>
    <submittedName>
        <fullName evidence="2">Uncharacterized protein</fullName>
    </submittedName>
</protein>
<proteinExistence type="predicted"/>
<dbReference type="EMBL" id="KQ435876">
    <property type="protein sequence ID" value="KOX70103.1"/>
    <property type="molecule type" value="Genomic_DNA"/>
</dbReference>
<feature type="compositionally biased region" description="Basic residues" evidence="1">
    <location>
        <begin position="41"/>
        <end position="60"/>
    </location>
</feature>
<dbReference type="Proteomes" id="UP000053105">
    <property type="component" value="Unassembled WGS sequence"/>
</dbReference>
<keyword evidence="3" id="KW-1185">Reference proteome</keyword>
<organism evidence="2 3">
    <name type="scientific">Melipona quadrifasciata</name>
    <dbReference type="NCBI Taxonomy" id="166423"/>
    <lineage>
        <taxon>Eukaryota</taxon>
        <taxon>Metazoa</taxon>
        <taxon>Ecdysozoa</taxon>
        <taxon>Arthropoda</taxon>
        <taxon>Hexapoda</taxon>
        <taxon>Insecta</taxon>
        <taxon>Pterygota</taxon>
        <taxon>Neoptera</taxon>
        <taxon>Endopterygota</taxon>
        <taxon>Hymenoptera</taxon>
        <taxon>Apocrita</taxon>
        <taxon>Aculeata</taxon>
        <taxon>Apoidea</taxon>
        <taxon>Anthophila</taxon>
        <taxon>Apidae</taxon>
        <taxon>Melipona</taxon>
    </lineage>
</organism>
<dbReference type="AlphaFoldDB" id="A0A0M8ZUW5"/>
<accession>A0A0M8ZUW5</accession>